<dbReference type="Pfam" id="PF04995">
    <property type="entry name" value="CcmD"/>
    <property type="match status" value="1"/>
</dbReference>
<organism evidence="13 14">
    <name type="scientific">Rhizorhabdus histidinilytica</name>
    <dbReference type="NCBI Taxonomy" id="439228"/>
    <lineage>
        <taxon>Bacteria</taxon>
        <taxon>Pseudomonadati</taxon>
        <taxon>Pseudomonadota</taxon>
        <taxon>Alphaproteobacteria</taxon>
        <taxon>Sphingomonadales</taxon>
        <taxon>Sphingomonadaceae</taxon>
        <taxon>Rhizorhabdus</taxon>
    </lineage>
</organism>
<evidence type="ECO:0000256" key="2">
    <source>
        <dbReference type="ARBA" id="ARBA00004377"/>
    </source>
</evidence>
<comment type="function">
    <text evidence="1 12">Required for the export of heme to the periplasm for the biogenesis of c-type cytochromes.</text>
</comment>
<evidence type="ECO:0000256" key="11">
    <source>
        <dbReference type="ARBA" id="ARBA00023136"/>
    </source>
</evidence>
<proteinExistence type="inferred from homology"/>
<keyword evidence="6 12" id="KW-1003">Cell membrane</keyword>
<keyword evidence="7 12" id="KW-0997">Cell inner membrane</keyword>
<dbReference type="Proteomes" id="UP000189818">
    <property type="component" value="Unassembled WGS sequence"/>
</dbReference>
<dbReference type="InterPro" id="IPR007078">
    <property type="entry name" value="Haem_export_protD_CcmD"/>
</dbReference>
<comment type="subcellular location">
    <subcellularLocation>
        <location evidence="2 12">Cell inner membrane</location>
        <topology evidence="2 12">Single-pass membrane protein</topology>
    </subcellularLocation>
</comment>
<evidence type="ECO:0000256" key="4">
    <source>
        <dbReference type="ARBA" id="ARBA00016461"/>
    </source>
</evidence>
<evidence type="ECO:0000256" key="6">
    <source>
        <dbReference type="ARBA" id="ARBA00022475"/>
    </source>
</evidence>
<reference evidence="14" key="1">
    <citation type="submission" date="2017-02" db="EMBL/GenBank/DDBJ databases">
        <authorList>
            <person name="Varghese N."/>
            <person name="Submissions S."/>
        </authorList>
    </citation>
    <scope>NUCLEOTIDE SEQUENCE [LARGE SCALE GENOMIC DNA]</scope>
    <source>
        <strain evidence="14">UM2</strain>
    </source>
</reference>
<dbReference type="AlphaFoldDB" id="A0A1T5B3Y8"/>
<evidence type="ECO:0000256" key="10">
    <source>
        <dbReference type="ARBA" id="ARBA00022989"/>
    </source>
</evidence>
<name>A0A1T5B3Y8_9SPHN</name>
<dbReference type="GO" id="GO:0005886">
    <property type="term" value="C:plasma membrane"/>
    <property type="evidence" value="ECO:0007669"/>
    <property type="project" value="UniProtKB-SubCell"/>
</dbReference>
<evidence type="ECO:0000256" key="7">
    <source>
        <dbReference type="ARBA" id="ARBA00022519"/>
    </source>
</evidence>
<evidence type="ECO:0000313" key="13">
    <source>
        <dbReference type="EMBL" id="SKB41767.1"/>
    </source>
</evidence>
<keyword evidence="10 12" id="KW-1133">Transmembrane helix</keyword>
<evidence type="ECO:0000256" key="9">
    <source>
        <dbReference type="ARBA" id="ARBA00022748"/>
    </source>
</evidence>
<dbReference type="EMBL" id="FUYM01000002">
    <property type="protein sequence ID" value="SKB41767.1"/>
    <property type="molecule type" value="Genomic_DNA"/>
</dbReference>
<comment type="similarity">
    <text evidence="3 12">Belongs to the CcmD/CycX/HelD family.</text>
</comment>
<dbReference type="GO" id="GO:0017004">
    <property type="term" value="P:cytochrome complex assembly"/>
    <property type="evidence" value="ECO:0007669"/>
    <property type="project" value="UniProtKB-KW"/>
</dbReference>
<evidence type="ECO:0000256" key="8">
    <source>
        <dbReference type="ARBA" id="ARBA00022692"/>
    </source>
</evidence>
<accession>A0A1T5B3Y8</accession>
<keyword evidence="9 12" id="KW-0201">Cytochrome c-type biogenesis</keyword>
<evidence type="ECO:0000256" key="5">
    <source>
        <dbReference type="ARBA" id="ARBA00022448"/>
    </source>
</evidence>
<evidence type="ECO:0000256" key="3">
    <source>
        <dbReference type="ARBA" id="ARBA00008741"/>
    </source>
</evidence>
<sequence length="43" mass="4888">MNHWPFIIAAYAITIVGTLAVLGASFVRMRRAERRADALTRRD</sequence>
<protein>
    <recommendedName>
        <fullName evidence="4 12">Heme exporter protein D</fullName>
    </recommendedName>
</protein>
<keyword evidence="5 12" id="KW-0813">Transport</keyword>
<feature type="transmembrane region" description="Helical" evidence="12">
    <location>
        <begin position="6"/>
        <end position="27"/>
    </location>
</feature>
<evidence type="ECO:0000256" key="12">
    <source>
        <dbReference type="RuleBase" id="RU363101"/>
    </source>
</evidence>
<evidence type="ECO:0000313" key="14">
    <source>
        <dbReference type="Proteomes" id="UP000189818"/>
    </source>
</evidence>
<gene>
    <name evidence="13" type="ORF">SAMN06295920_102456</name>
</gene>
<keyword evidence="11 12" id="KW-0472">Membrane</keyword>
<dbReference type="OrthoDB" id="7596388at2"/>
<dbReference type="GO" id="GO:0015886">
    <property type="term" value="P:heme transport"/>
    <property type="evidence" value="ECO:0007669"/>
    <property type="project" value="InterPro"/>
</dbReference>
<keyword evidence="8 12" id="KW-0812">Transmembrane</keyword>
<evidence type="ECO:0000256" key="1">
    <source>
        <dbReference type="ARBA" id="ARBA00002442"/>
    </source>
</evidence>
<dbReference type="RefSeq" id="WP_016747160.1">
    <property type="nucleotide sequence ID" value="NZ_FUYM01000002.1"/>
</dbReference>
<keyword evidence="14" id="KW-1185">Reference proteome</keyword>